<dbReference type="Pfam" id="PF01735">
    <property type="entry name" value="PLA2_B"/>
    <property type="match status" value="1"/>
</dbReference>
<feature type="signal peptide" evidence="10">
    <location>
        <begin position="1"/>
        <end position="22"/>
    </location>
</feature>
<dbReference type="EMBL" id="KN846957">
    <property type="protein sequence ID" value="KIW70236.1"/>
    <property type="molecule type" value="Genomic_DNA"/>
</dbReference>
<name>A0A0D2CYE2_9EURO</name>
<accession>A0A0D2CYE2</accession>
<dbReference type="PANTHER" id="PTHR10728">
    <property type="entry name" value="CYTOSOLIC PHOSPHOLIPASE A2"/>
    <property type="match status" value="1"/>
</dbReference>
<dbReference type="HOGENOM" id="CLU_014602_0_0_1"/>
<keyword evidence="3 10" id="KW-0732">Signal</keyword>
<evidence type="ECO:0000256" key="3">
    <source>
        <dbReference type="ARBA" id="ARBA00022729"/>
    </source>
</evidence>
<evidence type="ECO:0000256" key="9">
    <source>
        <dbReference type="PROSITE-ProRule" id="PRU00555"/>
    </source>
</evidence>
<dbReference type="GO" id="GO:0004623">
    <property type="term" value="F:phospholipase A2 activity"/>
    <property type="evidence" value="ECO:0007669"/>
    <property type="project" value="TreeGrafter"/>
</dbReference>
<feature type="domain" description="PLA2c" evidence="11">
    <location>
        <begin position="34"/>
        <end position="605"/>
    </location>
</feature>
<dbReference type="SMART" id="SM00022">
    <property type="entry name" value="PLAc"/>
    <property type="match status" value="1"/>
</dbReference>
<proteinExistence type="inferred from homology"/>
<dbReference type="STRING" id="5601.A0A0D2CYE2"/>
<evidence type="ECO:0000256" key="2">
    <source>
        <dbReference type="ARBA" id="ARBA00013274"/>
    </source>
</evidence>
<evidence type="ECO:0000259" key="11">
    <source>
        <dbReference type="PROSITE" id="PS51210"/>
    </source>
</evidence>
<dbReference type="Proteomes" id="UP000054266">
    <property type="component" value="Unassembled WGS sequence"/>
</dbReference>
<dbReference type="GO" id="GO:0004622">
    <property type="term" value="F:phosphatidylcholine lysophospholipase activity"/>
    <property type="evidence" value="ECO:0007669"/>
    <property type="project" value="UniProtKB-EC"/>
</dbReference>
<keyword evidence="5 9" id="KW-0442">Lipid degradation</keyword>
<reference evidence="12 13" key="1">
    <citation type="submission" date="2015-01" db="EMBL/GenBank/DDBJ databases">
        <title>The Genome Sequence of Capronia semiimmersa CBS27337.</title>
        <authorList>
            <consortium name="The Broad Institute Genomics Platform"/>
            <person name="Cuomo C."/>
            <person name="de Hoog S."/>
            <person name="Gorbushina A."/>
            <person name="Stielow B."/>
            <person name="Teixiera M."/>
            <person name="Abouelleil A."/>
            <person name="Chapman S.B."/>
            <person name="Priest M."/>
            <person name="Young S.K."/>
            <person name="Wortman J."/>
            <person name="Nusbaum C."/>
            <person name="Birren B."/>
        </authorList>
    </citation>
    <scope>NUCLEOTIDE SEQUENCE [LARGE SCALE GENOMIC DNA]</scope>
    <source>
        <strain evidence="12 13">CBS 27337</strain>
    </source>
</reference>
<dbReference type="GO" id="GO:0046475">
    <property type="term" value="P:glycerophospholipid catabolic process"/>
    <property type="evidence" value="ECO:0007669"/>
    <property type="project" value="TreeGrafter"/>
</dbReference>
<evidence type="ECO:0000313" key="13">
    <source>
        <dbReference type="Proteomes" id="UP000054266"/>
    </source>
</evidence>
<keyword evidence="13" id="KW-1185">Reference proteome</keyword>
<dbReference type="InterPro" id="IPR002642">
    <property type="entry name" value="LysoPLipase_cat_dom"/>
</dbReference>
<dbReference type="PROSITE" id="PS51210">
    <property type="entry name" value="PLA2C"/>
    <property type="match status" value="1"/>
</dbReference>
<sequence length="635" mass="69523">MRTISRLYFALISSAIARGGLASTYESYAPLYVECPSKEQWIRPATGLSSQEAAWVQGRKTVVLNAFTAYLQRLNITDLDLPALINAMKSHNNSGVPTISMAISGGGWLSANTGVGVLRAFDSRFQDALDQRTGGLLQSMTYIVGLSGGAWPGMSLATYNFPSINDLVADWHPEIDRLFNTPNNSIYAANSTSLFTDILAKRKAGFNVSVPDYLGRAFAYEFTPPPHGGINVTLSGIRNLSNFQNFSMPMPIFQATRLTDDDVRFYDVEVPYSNSSIFEINPFEFGSWTGSAGSATGFTPTEYMGTRLVNGTAVNASACVMGYDSSSFVLSIAAAAFNFWYIAAKSNGTLAHFPKRSTLTAGKQSKRDVIFPSEDVDVLLGAFEQNFNLSLSEAMYATVPNPFAGVPYTGGAKGSEPESLVLADGSEDGQAIPFWPLIQSARKSDFIVSWDSDGDQDPFEWNNGTNLYNTFIQARRHGLPFPEIPPPATFIKRNYTLRPTFFGCNAEYTTTRDLSSPVVMHLANAPYSAYTNYTWFKTSFTPVQMQEILVNSMDIVTQGNGTLDADFAKCIGCAAIDRTLSRAGIARPAQCEDCLQRYCWDGTYEDEANVPAVNPSLILDPGMSYAEWNQTHGWD</sequence>
<evidence type="ECO:0000256" key="8">
    <source>
        <dbReference type="ARBA" id="ARBA00049531"/>
    </source>
</evidence>
<dbReference type="SUPFAM" id="SSF52151">
    <property type="entry name" value="FabD/lysophospholipase-like"/>
    <property type="match status" value="1"/>
</dbReference>
<evidence type="ECO:0000256" key="5">
    <source>
        <dbReference type="ARBA" id="ARBA00022963"/>
    </source>
</evidence>
<comment type="catalytic activity">
    <reaction evidence="8 10">
        <text>a 1-acyl-sn-glycero-3-phosphocholine + H2O = sn-glycerol 3-phosphocholine + a fatty acid + H(+)</text>
        <dbReference type="Rhea" id="RHEA:15177"/>
        <dbReference type="ChEBI" id="CHEBI:15377"/>
        <dbReference type="ChEBI" id="CHEBI:15378"/>
        <dbReference type="ChEBI" id="CHEBI:16870"/>
        <dbReference type="ChEBI" id="CHEBI:28868"/>
        <dbReference type="ChEBI" id="CHEBI:58168"/>
        <dbReference type="EC" id="3.1.1.5"/>
    </reaction>
</comment>
<evidence type="ECO:0000256" key="1">
    <source>
        <dbReference type="ARBA" id="ARBA00008780"/>
    </source>
</evidence>
<dbReference type="GO" id="GO:0005829">
    <property type="term" value="C:cytosol"/>
    <property type="evidence" value="ECO:0007669"/>
    <property type="project" value="TreeGrafter"/>
</dbReference>
<keyword evidence="7" id="KW-0325">Glycoprotein</keyword>
<protein>
    <recommendedName>
        <fullName evidence="2 10">Lysophospholipase</fullName>
        <ecNumber evidence="2 10">3.1.1.5</ecNumber>
    </recommendedName>
</protein>
<evidence type="ECO:0000256" key="6">
    <source>
        <dbReference type="ARBA" id="ARBA00023098"/>
    </source>
</evidence>
<comment type="similarity">
    <text evidence="1 10">Belongs to the lysophospholipase family.</text>
</comment>
<dbReference type="AlphaFoldDB" id="A0A0D2CYE2"/>
<evidence type="ECO:0000313" key="12">
    <source>
        <dbReference type="EMBL" id="KIW70236.1"/>
    </source>
</evidence>
<organism evidence="12 13">
    <name type="scientific">Phialophora macrospora</name>
    <dbReference type="NCBI Taxonomy" id="1851006"/>
    <lineage>
        <taxon>Eukaryota</taxon>
        <taxon>Fungi</taxon>
        <taxon>Dikarya</taxon>
        <taxon>Ascomycota</taxon>
        <taxon>Pezizomycotina</taxon>
        <taxon>Eurotiomycetes</taxon>
        <taxon>Chaetothyriomycetidae</taxon>
        <taxon>Chaetothyriales</taxon>
        <taxon>Herpotrichiellaceae</taxon>
        <taxon>Phialophora</taxon>
    </lineage>
</organism>
<dbReference type="PANTHER" id="PTHR10728:SF33">
    <property type="entry name" value="LYSOPHOSPHOLIPASE 1-RELATED"/>
    <property type="match status" value="1"/>
</dbReference>
<dbReference type="EC" id="3.1.1.5" evidence="2 10"/>
<gene>
    <name evidence="12" type="ORF">PV04_02526</name>
</gene>
<evidence type="ECO:0000256" key="10">
    <source>
        <dbReference type="RuleBase" id="RU362103"/>
    </source>
</evidence>
<dbReference type="Gene3D" id="3.40.1090.10">
    <property type="entry name" value="Cytosolic phospholipase A2 catalytic domain"/>
    <property type="match status" value="1"/>
</dbReference>
<dbReference type="InterPro" id="IPR016035">
    <property type="entry name" value="Acyl_Trfase/lysoPLipase"/>
</dbReference>
<keyword evidence="4 9" id="KW-0378">Hydrolase</keyword>
<keyword evidence="6 9" id="KW-0443">Lipid metabolism</keyword>
<evidence type="ECO:0000256" key="7">
    <source>
        <dbReference type="ARBA" id="ARBA00023180"/>
    </source>
</evidence>
<evidence type="ECO:0000256" key="4">
    <source>
        <dbReference type="ARBA" id="ARBA00022801"/>
    </source>
</evidence>
<feature type="chain" id="PRO_5005112433" description="Lysophospholipase" evidence="10">
    <location>
        <begin position="23"/>
        <end position="635"/>
    </location>
</feature>